<dbReference type="Pfam" id="PF00439">
    <property type="entry name" value="Bromodomain"/>
    <property type="match status" value="1"/>
</dbReference>
<feature type="region of interest" description="Disordered" evidence="11">
    <location>
        <begin position="2220"/>
        <end position="2244"/>
    </location>
</feature>
<organism evidence="13 14">
    <name type="scientific">Anopheles stephensi</name>
    <name type="common">Indo-Pakistan malaria mosquito</name>
    <dbReference type="NCBI Taxonomy" id="30069"/>
    <lineage>
        <taxon>Eukaryota</taxon>
        <taxon>Metazoa</taxon>
        <taxon>Ecdysozoa</taxon>
        <taxon>Arthropoda</taxon>
        <taxon>Hexapoda</taxon>
        <taxon>Insecta</taxon>
        <taxon>Pterygota</taxon>
        <taxon>Neoptera</taxon>
        <taxon>Endopterygota</taxon>
        <taxon>Diptera</taxon>
        <taxon>Nematocera</taxon>
        <taxon>Culicoidea</taxon>
        <taxon>Culicidae</taxon>
        <taxon>Anophelinae</taxon>
        <taxon>Anopheles</taxon>
    </lineage>
</organism>
<dbReference type="EnsemblMetazoa" id="ASTEI01781-RA">
    <property type="protein sequence ID" value="ASTEI01781-PA"/>
    <property type="gene ID" value="ASTEI01781"/>
</dbReference>
<dbReference type="InterPro" id="IPR016177">
    <property type="entry name" value="DNA-bd_dom_sf"/>
</dbReference>
<dbReference type="InterPro" id="IPR018359">
    <property type="entry name" value="Bromodomain_CS"/>
</dbReference>
<evidence type="ECO:0000256" key="11">
    <source>
        <dbReference type="SAM" id="MobiDB-lite"/>
    </source>
</evidence>
<feature type="compositionally biased region" description="Basic and acidic residues" evidence="11">
    <location>
        <begin position="1510"/>
        <end position="1543"/>
    </location>
</feature>
<dbReference type="PROSITE" id="PS50016">
    <property type="entry name" value="ZF_PHD_2"/>
    <property type="match status" value="2"/>
</dbReference>
<evidence type="ECO:0000256" key="4">
    <source>
        <dbReference type="ARBA" id="ARBA00022771"/>
    </source>
</evidence>
<feature type="region of interest" description="Disordered" evidence="11">
    <location>
        <begin position="1258"/>
        <end position="1286"/>
    </location>
</feature>
<dbReference type="GO" id="GO:0005634">
    <property type="term" value="C:nucleus"/>
    <property type="evidence" value="ECO:0007669"/>
    <property type="project" value="UniProtKB-SubCell"/>
</dbReference>
<keyword evidence="12" id="KW-0812">Transmembrane</keyword>
<evidence type="ECO:0000256" key="8">
    <source>
        <dbReference type="ARBA" id="ARBA00023117"/>
    </source>
</evidence>
<feature type="region of interest" description="Disordered" evidence="11">
    <location>
        <begin position="39"/>
        <end position="129"/>
    </location>
</feature>
<dbReference type="PROSITE" id="PS01359">
    <property type="entry name" value="ZF_PHD_1"/>
    <property type="match status" value="1"/>
</dbReference>
<dbReference type="Gene3D" id="1.20.920.10">
    <property type="entry name" value="Bromodomain-like"/>
    <property type="match status" value="1"/>
</dbReference>
<dbReference type="PROSITE" id="PS00633">
    <property type="entry name" value="BROMODOMAIN_1"/>
    <property type="match status" value="1"/>
</dbReference>
<feature type="region of interest" description="Disordered" evidence="11">
    <location>
        <begin position="501"/>
        <end position="533"/>
    </location>
</feature>
<feature type="region of interest" description="Disordered" evidence="11">
    <location>
        <begin position="2636"/>
        <end position="2833"/>
    </location>
</feature>
<dbReference type="VEuPathDB" id="VectorBase:ASTEI20_038020"/>
<dbReference type="PANTHER" id="PTHR45915:SF2">
    <property type="entry name" value="TOUTATIS, ISOFORM E"/>
    <property type="match status" value="1"/>
</dbReference>
<feature type="compositionally biased region" description="Pro residues" evidence="11">
    <location>
        <begin position="2548"/>
        <end position="2559"/>
    </location>
</feature>
<dbReference type="InterPro" id="IPR013083">
    <property type="entry name" value="Znf_RING/FYVE/PHD"/>
</dbReference>
<evidence type="ECO:0000313" key="13">
    <source>
        <dbReference type="EnsemblMetazoa" id="ASTEI01781-PA"/>
    </source>
</evidence>
<feature type="compositionally biased region" description="Gly residues" evidence="11">
    <location>
        <begin position="2752"/>
        <end position="2761"/>
    </location>
</feature>
<keyword evidence="8" id="KW-0103">Bromodomain</keyword>
<name>A0A182XZZ5_ANOST</name>
<dbReference type="VEuPathDB" id="VectorBase:ASTEI01781"/>
<keyword evidence="3" id="KW-0479">Metal-binding</keyword>
<dbReference type="InterPro" id="IPR001739">
    <property type="entry name" value="Methyl_CpG_DNA-bd"/>
</dbReference>
<feature type="compositionally biased region" description="Gly residues" evidence="11">
    <location>
        <begin position="1456"/>
        <end position="1474"/>
    </location>
</feature>
<evidence type="ECO:0000256" key="6">
    <source>
        <dbReference type="ARBA" id="ARBA00023015"/>
    </source>
</evidence>
<dbReference type="InterPro" id="IPR001965">
    <property type="entry name" value="Znf_PHD"/>
</dbReference>
<dbReference type="SUPFAM" id="SSF47370">
    <property type="entry name" value="Bromodomain"/>
    <property type="match status" value="1"/>
</dbReference>
<dbReference type="Gene3D" id="3.30.890.10">
    <property type="entry name" value="Methyl-cpg-binding Protein 2, Chain A"/>
    <property type="match status" value="1"/>
</dbReference>
<feature type="compositionally biased region" description="Low complexity" evidence="11">
    <location>
        <begin position="1221"/>
        <end position="1239"/>
    </location>
</feature>
<proteinExistence type="inferred from homology"/>
<dbReference type="SUPFAM" id="SSF54171">
    <property type="entry name" value="DNA-binding domain"/>
    <property type="match status" value="1"/>
</dbReference>
<feature type="compositionally biased region" description="Basic and acidic residues" evidence="11">
    <location>
        <begin position="2811"/>
        <end position="2833"/>
    </location>
</feature>
<keyword evidence="10" id="KW-0539">Nucleus</keyword>
<dbReference type="PRINTS" id="PR00503">
    <property type="entry name" value="BROMODOMAIN"/>
</dbReference>
<dbReference type="GO" id="GO:0008270">
    <property type="term" value="F:zinc ion binding"/>
    <property type="evidence" value="ECO:0007669"/>
    <property type="project" value="UniProtKB-KW"/>
</dbReference>
<dbReference type="Pfam" id="PF15613">
    <property type="entry name" value="WSD"/>
    <property type="match status" value="2"/>
</dbReference>
<feature type="transmembrane region" description="Helical" evidence="12">
    <location>
        <begin position="130"/>
        <end position="152"/>
    </location>
</feature>
<dbReference type="Proteomes" id="UP000076408">
    <property type="component" value="Unassembled WGS sequence"/>
</dbReference>
<dbReference type="InterPro" id="IPR019786">
    <property type="entry name" value="Zinc_finger_PHD-type_CS"/>
</dbReference>
<dbReference type="InterPro" id="IPR028941">
    <property type="entry name" value="WHIM2_dom"/>
</dbReference>
<feature type="compositionally biased region" description="Polar residues" evidence="11">
    <location>
        <begin position="1023"/>
        <end position="1036"/>
    </location>
</feature>
<keyword evidence="4" id="KW-0863">Zinc-finger</keyword>
<feature type="region of interest" description="Disordered" evidence="11">
    <location>
        <begin position="328"/>
        <end position="360"/>
    </location>
</feature>
<dbReference type="PROSITE" id="PS50982">
    <property type="entry name" value="MBD"/>
    <property type="match status" value="1"/>
</dbReference>
<feature type="region of interest" description="Disordered" evidence="11">
    <location>
        <begin position="1180"/>
        <end position="1244"/>
    </location>
</feature>
<feature type="compositionally biased region" description="Basic and acidic residues" evidence="11">
    <location>
        <begin position="987"/>
        <end position="1001"/>
    </location>
</feature>
<evidence type="ECO:0000256" key="3">
    <source>
        <dbReference type="ARBA" id="ARBA00022723"/>
    </source>
</evidence>
<feature type="compositionally biased region" description="Acidic residues" evidence="11">
    <location>
        <begin position="1002"/>
        <end position="1013"/>
    </location>
</feature>
<feature type="region of interest" description="Disordered" evidence="11">
    <location>
        <begin position="1767"/>
        <end position="1801"/>
    </location>
</feature>
<dbReference type="Pfam" id="PF02791">
    <property type="entry name" value="DDT"/>
    <property type="match status" value="1"/>
</dbReference>
<dbReference type="InterPro" id="IPR019787">
    <property type="entry name" value="Znf_PHD-finger"/>
</dbReference>
<feature type="region of interest" description="Disordered" evidence="11">
    <location>
        <begin position="956"/>
        <end position="1143"/>
    </location>
</feature>
<feature type="compositionally biased region" description="Polar residues" evidence="11">
    <location>
        <begin position="62"/>
        <end position="71"/>
    </location>
</feature>
<evidence type="ECO:0000256" key="1">
    <source>
        <dbReference type="ARBA" id="ARBA00004123"/>
    </source>
</evidence>
<feature type="compositionally biased region" description="Low complexity" evidence="11">
    <location>
        <begin position="2673"/>
        <end position="2690"/>
    </location>
</feature>
<reference evidence="13" key="2">
    <citation type="submission" date="2020-05" db="UniProtKB">
        <authorList>
            <consortium name="EnsemblMetazoa"/>
        </authorList>
    </citation>
    <scope>IDENTIFICATION</scope>
    <source>
        <strain evidence="13">Indian</strain>
    </source>
</reference>
<dbReference type="SMART" id="SM00391">
    <property type="entry name" value="MBD"/>
    <property type="match status" value="1"/>
</dbReference>
<feature type="region of interest" description="Disordered" evidence="11">
    <location>
        <begin position="2347"/>
        <end position="2369"/>
    </location>
</feature>
<dbReference type="Pfam" id="PF00628">
    <property type="entry name" value="PHD"/>
    <property type="match status" value="2"/>
</dbReference>
<keyword evidence="7" id="KW-0175">Coiled coil</keyword>
<feature type="compositionally biased region" description="Polar residues" evidence="11">
    <location>
        <begin position="1045"/>
        <end position="1063"/>
    </location>
</feature>
<evidence type="ECO:0000256" key="7">
    <source>
        <dbReference type="ARBA" id="ARBA00023054"/>
    </source>
</evidence>
<keyword evidence="14" id="KW-1185">Reference proteome</keyword>
<feature type="region of interest" description="Disordered" evidence="11">
    <location>
        <begin position="2287"/>
        <end position="2329"/>
    </location>
</feature>
<keyword evidence="6" id="KW-0805">Transcription regulation</keyword>
<dbReference type="GO" id="GO:0000785">
    <property type="term" value="C:chromatin"/>
    <property type="evidence" value="ECO:0007669"/>
    <property type="project" value="TreeGrafter"/>
</dbReference>
<feature type="compositionally biased region" description="Low complexity" evidence="11">
    <location>
        <begin position="77"/>
        <end position="94"/>
    </location>
</feature>
<dbReference type="SMART" id="SM00297">
    <property type="entry name" value="BROMO"/>
    <property type="match status" value="1"/>
</dbReference>
<evidence type="ECO:0000256" key="9">
    <source>
        <dbReference type="ARBA" id="ARBA00023163"/>
    </source>
</evidence>
<dbReference type="CDD" id="cd15545">
    <property type="entry name" value="PHD_BAZ2A_like"/>
    <property type="match status" value="1"/>
</dbReference>
<dbReference type="PROSITE" id="PS50014">
    <property type="entry name" value="BROMODOMAIN_2"/>
    <property type="match status" value="1"/>
</dbReference>
<dbReference type="PROSITE" id="PS50827">
    <property type="entry name" value="DDT"/>
    <property type="match status" value="1"/>
</dbReference>
<feature type="compositionally biased region" description="Low complexity" evidence="11">
    <location>
        <begin position="2795"/>
        <end position="2807"/>
    </location>
</feature>
<dbReference type="SMART" id="SM00571">
    <property type="entry name" value="DDT"/>
    <property type="match status" value="1"/>
</dbReference>
<accession>A0A182XZZ5</accession>
<feature type="compositionally biased region" description="Polar residues" evidence="11">
    <location>
        <begin position="2574"/>
        <end position="2583"/>
    </location>
</feature>
<feature type="compositionally biased region" description="Basic residues" evidence="11">
    <location>
        <begin position="1432"/>
        <end position="1452"/>
    </location>
</feature>
<comment type="similarity">
    <text evidence="2">Belongs to the WAL family.</text>
</comment>
<evidence type="ECO:0000256" key="2">
    <source>
        <dbReference type="ARBA" id="ARBA00007444"/>
    </source>
</evidence>
<dbReference type="GO" id="GO:0003677">
    <property type="term" value="F:DNA binding"/>
    <property type="evidence" value="ECO:0007669"/>
    <property type="project" value="InterPro"/>
</dbReference>
<feature type="compositionally biased region" description="Low complexity" evidence="11">
    <location>
        <begin position="1644"/>
        <end position="1656"/>
    </location>
</feature>
<keyword evidence="9" id="KW-0804">Transcription</keyword>
<feature type="compositionally biased region" description="Acidic residues" evidence="11">
    <location>
        <begin position="1265"/>
        <end position="1284"/>
    </location>
</feature>
<keyword evidence="12" id="KW-0472">Membrane</keyword>
<sequence>MVDHMNEWSGLNLSAKGAGGSSTAAATIVSSLTVAGGMNSSGSNNQSSGMLEQDDAPLNLSMKPSKSSSEGMRSDSTHSASSSSPAMSGASANSLQSLSTITAALGGGSGSGNDSARSRRKSDNKNRRNAAVAAATAAAAAAAALGAGSLGLDGSVNMSLASAAAAYAAASPVSTSTGFCTGTNSTSTLNSLLMASVGTGSGTNTITTATNTTTSSGSGGSTSTAAAAAATAANHQLMAAQLGFNSSLSELLKISNYEEYDYASLGGSQFKEGRPRNLGRGVSKPKKNTVASLLAQSRAVGSKPLTAQQLLTQDAEIEKLRQAMLEASRNQSMDNSTSNTNTDTESISESGMSESEGEEHINLKELRVPLEKGWKRETVIRGLTRNGHIKGDVYYYPPQSVNKMKGMNQIQLYLDQFKPKDLNRDNFSFSAKAIVGTFLQPAPPPYATDGEYIKMTDVEVSRRLEELKMFTRHAGLGVEQRIEIAKQQQALRDAKKLAKEEMNKNKEKARQAKEAERNERLEQQRKERELKNQQAMEELAKQKELMYAMEMERERRRQHMALIKQLELRRKFEEKEKKKHQVILDKLIQREKKLVMRKRDTNILAELRKPQEDSEIVDQTVLPAFSRIPGLKLTGTGYADLLMVFEFLHNFGETLGFDMESLPNLQSLHHALTAENAIDAEEELLSVMTHLLVCAIEDPGIPNPGRHTTLLGQTLRQADITHTNVSEILRIYLYAVATGEVKLQSGINLERDRDAPSKHHLVNDEDFKMCSTKNSQFYELLAENARYKLSELLKDKPFVALNPTTKTEILAMLCNDLLMNKAVCKQIDSSLEAQAQLKKERYLLDNKIRKYKMLVARKQRLEQYEKAQQAALEKSLSMKAAEEAKRAEEAAAMAAAAAAAASAASAATTLAEDGVVVVADSEAKLPDGASGDNSCEVVENGTTMKDASAAPCAVDGEGFNSVPPPSAGAAAGGEGGCQSGELEEGEIVQKKDFGAEGHKTDDEDDDDDDDNDVVEIVPMPVTCTVTEDSCPNTVPASTDVDGDGNEQQPKQDTATVTESSELMDTSAAEPTGPHDQNHTESMNGIESTAAAAVAAAGTPDDSCTNRIEGNGPSVRMAEHEEVHHAPPVTPPPSQLPQQAAVHPVLQHSKAMMQLEPGEIPPPGMDISALTGTRHTEIPTISISSTPEESPAKLGDAETPNGGVFNMPGKPVGGPELTNGEQQQQQQQQPQPSPQVHQSQANNSASELELLSKSIINDHATCGDRTDEDNSDLESEGTQLEEDEDAHLTAEEAQRKYDKILETSFQNKQQLENALNQLRVKCFGQDRYWRRYWNLGKCGGIYVEAMESTQPEMYRYENALEELQSRPDYVPKYAPAIKPESAVKPEQVVDVNCKKEEPQEDGGGGEVVKEEGAAQGMMKQEHPAAGGPVEDRKRKRCSSVSVKKLKKKKKKQRTTSEGGGVFGGSQGGSTAGGYNEGEEDDGDDEDEEDGADDEDDDDCSRTSFGNGPALEDGRTADSQSDDCKIIDEPEVVLKESAGDDHIRGASDGANGGGGNTDATMHVDGKSDQPSEPESQQENHKPVAEDDQTPETPSGGQKKSEDQLMDIEDSIPTAILVQKGNDHDETKTVEVNNQIGGVNVSPHAPPSATAAATATATGPPAPVTHEDDDDLTMVVQDEPPTITIPDDDTESGDRMTGADRPEGGDGVEQDAGGNRAEHEQASTVGEGSMNCDMKPKLMENGVELRDPCEMVECQLQEMDDDEEIVTGARANNGRSSSGGGDCKPTIAAGDNGGVAERKPRTTTTTSVISYGSDVEMIEVKEEEPSCVGRAPITPGSYLYLRNTDTKQEKEFSDQLLNRWFSIVDKELPLSSTECSLPTINGNTPASLARQIFTNITCREICQIQGNRWDIGNNIQFFSVPLEKGVEIHFPNESILSMSGLDDDEINEVIAKKSRPEPLQLSDMKPAFKRETIEYSYSHHHPNQIRLRAEMLAEETADPEEYGNFSLPAYMTLTLSNLTAYVQCDQFQPLQMTPEEEKQLEDVKRHGAPQKTEPQVVPREFRYGWWKINDIEELNELIKALNPRGVRERLLRQSLLESLAESVNLTTPHHVSHPRAAPPPNGYIEPEAWNAWNPSIARRVEVALLDQIEAMEDKVASASMQVKGWQMPQRDGDSENGGAVEDVTIEMLRERILGLEAAIERRYLKPPLGINTTEAQMAVIAQQESHQNNSNVSNLSNCSNSSAEDENLPKGLLSWRDAVERSVTTAQLSMALYVLESCVAWDKSIMKAKAGNKTSKKKNGGGAVANQHDSPASKKGTASNNNTTTTTTTNLSGSTCESATMAAAAATGTATMNSTGNNGTANGKAKKKPPLSKSKLSSLLLQNCQFCQSGESEDKLLLCDGCDRGYHTYCFKPRMDKIPDGDWYCFECKNKATGDRKCIVCGGLRPPPLGKMVYCELCPRAYHQDCYIPPMLKYPRGKWYCQNCVAKAPPKKKPQRKPKERTTNNSSQSLLNSSLNSSQNQSLNSSHEDIATTPLSPAHSIASTSHEESSAPPPQPQLPQPPHSSTIVGHMPGGVPATTTPSTSGYHHQLQQQQQQQQQQQHPLPIGSVPAVDENSYAMCHPPVPNDGSSMQQQYYQQFYQQQQQTPSQLPPATPSQQPYYPVPTESNPSMEEDQSNYAATSAASESESYSNAQTEDELPAETSAPSSPPAPPKQLEAAGSPAPAACSSSSSVSEFYSPPSNAMNASSSVSYLECGGGGGGGGAVLANDGEGSCGGGDSSEEYQPHPSPVKEALSMASSSSSSSSSSNSSTPSDHQRKERSKERDEAKERAKQEKKATKRLLKELAVCKTILEEMELHEDSWPFLLPVNTKQFPTYRKVIKSPMDLSTIKKRLQELVYKSREDFIADVRQIFDNCEVFNEDDSPVGIAGHGMRKFFEQRWADLTEKHTS</sequence>
<keyword evidence="12" id="KW-1133">Transmembrane helix</keyword>
<dbReference type="SUPFAM" id="SSF57903">
    <property type="entry name" value="FYVE/PHD zinc finger"/>
    <property type="match status" value="2"/>
</dbReference>
<dbReference type="InterPro" id="IPR011011">
    <property type="entry name" value="Znf_FYVE_PHD"/>
</dbReference>
<evidence type="ECO:0000256" key="5">
    <source>
        <dbReference type="ARBA" id="ARBA00022833"/>
    </source>
</evidence>
<dbReference type="CDD" id="cd15489">
    <property type="entry name" value="PHD_SF"/>
    <property type="match status" value="1"/>
</dbReference>
<feature type="compositionally biased region" description="Acidic residues" evidence="11">
    <location>
        <begin position="1475"/>
        <end position="1497"/>
    </location>
</feature>
<feature type="compositionally biased region" description="Low complexity" evidence="11">
    <location>
        <begin position="2225"/>
        <end position="2239"/>
    </location>
</feature>
<dbReference type="STRING" id="30069.A0A182XZZ5"/>
<feature type="compositionally biased region" description="Low complexity" evidence="11">
    <location>
        <begin position="39"/>
        <end position="50"/>
    </location>
</feature>
<dbReference type="Gene3D" id="3.30.40.10">
    <property type="entry name" value="Zinc/RING finger domain, C3HC4 (zinc finger)"/>
    <property type="match status" value="2"/>
</dbReference>
<evidence type="ECO:0000313" key="14">
    <source>
        <dbReference type="Proteomes" id="UP000076408"/>
    </source>
</evidence>
<feature type="compositionally biased region" description="Low complexity" evidence="11">
    <location>
        <begin position="2636"/>
        <end position="2645"/>
    </location>
</feature>
<feature type="compositionally biased region" description="Basic residues" evidence="11">
    <location>
        <begin position="2486"/>
        <end position="2496"/>
    </location>
</feature>
<feature type="compositionally biased region" description="Basic and acidic residues" evidence="11">
    <location>
        <begin position="1689"/>
        <end position="1701"/>
    </location>
</feature>
<feature type="compositionally biased region" description="Low complexity" evidence="11">
    <location>
        <begin position="2501"/>
        <end position="2522"/>
    </location>
</feature>
<dbReference type="InterPro" id="IPR036427">
    <property type="entry name" value="Bromodomain-like_sf"/>
</dbReference>
<dbReference type="CDD" id="cd05503">
    <property type="entry name" value="Bromo_BAZ2A_B_like"/>
    <property type="match status" value="1"/>
</dbReference>
<evidence type="ECO:0000256" key="10">
    <source>
        <dbReference type="ARBA" id="ARBA00023242"/>
    </source>
</evidence>
<feature type="compositionally biased region" description="Low complexity" evidence="11">
    <location>
        <begin position="2347"/>
        <end position="2360"/>
    </location>
</feature>
<keyword evidence="5" id="KW-0862">Zinc</keyword>
<protein>
    <submittedName>
        <fullName evidence="13">Uncharacterized protein</fullName>
    </submittedName>
</protein>
<dbReference type="Pfam" id="PF01429">
    <property type="entry name" value="MBD"/>
    <property type="match status" value="1"/>
</dbReference>
<dbReference type="InterPro" id="IPR018501">
    <property type="entry name" value="DDT_dom"/>
</dbReference>
<comment type="subcellular location">
    <subcellularLocation>
        <location evidence="1">Nucleus</location>
    </subcellularLocation>
</comment>
<feature type="compositionally biased region" description="Basic and acidic residues" evidence="11">
    <location>
        <begin position="501"/>
        <end position="531"/>
    </location>
</feature>
<feature type="region of interest" description="Disordered" evidence="11">
    <location>
        <begin position="1394"/>
        <end position="1730"/>
    </location>
</feature>
<feature type="compositionally biased region" description="Low complexity" evidence="11">
    <location>
        <begin position="330"/>
        <end position="354"/>
    </location>
</feature>
<reference evidence="14" key="1">
    <citation type="journal article" date="2014" name="Genome Biol.">
        <title>Genome analysis of a major urban malaria vector mosquito, Anopheles stephensi.</title>
        <authorList>
            <person name="Jiang X."/>
            <person name="Peery A."/>
            <person name="Hall A.B."/>
            <person name="Sharma A."/>
            <person name="Chen X.G."/>
            <person name="Waterhouse R.M."/>
            <person name="Komissarov A."/>
            <person name="Riehle M.M."/>
            <person name="Shouche Y."/>
            <person name="Sharakhova M.V."/>
            <person name="Lawson D."/>
            <person name="Pakpour N."/>
            <person name="Arensburger P."/>
            <person name="Davidson V.L."/>
            <person name="Eiglmeier K."/>
            <person name="Emrich S."/>
            <person name="George P."/>
            <person name="Kennedy R.C."/>
            <person name="Mane S.P."/>
            <person name="Maslen G."/>
            <person name="Oringanje C."/>
            <person name="Qi Y."/>
            <person name="Settlage R."/>
            <person name="Tojo M."/>
            <person name="Tubio J.M."/>
            <person name="Unger M.F."/>
            <person name="Wang B."/>
            <person name="Vernick K.D."/>
            <person name="Ribeiro J.M."/>
            <person name="James A.A."/>
            <person name="Michel K."/>
            <person name="Riehle M.A."/>
            <person name="Luckhart S."/>
            <person name="Sharakhov I.V."/>
            <person name="Tu Z."/>
        </authorList>
    </citation>
    <scope>NUCLEOTIDE SEQUENCE [LARGE SCALE GENOMIC DNA]</scope>
    <source>
        <strain evidence="14">Indian</strain>
    </source>
</reference>
<feature type="compositionally biased region" description="Low complexity" evidence="11">
    <location>
        <begin position="2317"/>
        <end position="2327"/>
    </location>
</feature>
<feature type="compositionally biased region" description="Low complexity" evidence="11">
    <location>
        <begin position="2715"/>
        <end position="2748"/>
    </location>
</feature>
<evidence type="ECO:0000256" key="12">
    <source>
        <dbReference type="SAM" id="Phobius"/>
    </source>
</evidence>
<dbReference type="InterPro" id="IPR037374">
    <property type="entry name" value="BAZ2A/B_Bromo"/>
</dbReference>
<dbReference type="InterPro" id="IPR001487">
    <property type="entry name" value="Bromodomain"/>
</dbReference>
<feature type="region of interest" description="Disordered" evidence="11">
    <location>
        <begin position="2485"/>
        <end position="2607"/>
    </location>
</feature>
<dbReference type="OMA" id="KLGHECI"/>
<dbReference type="SMART" id="SM00249">
    <property type="entry name" value="PHD"/>
    <property type="match status" value="2"/>
</dbReference>
<dbReference type="PANTHER" id="PTHR45915">
    <property type="entry name" value="TRANSCRIPTION INTERMEDIARY FACTOR"/>
    <property type="match status" value="1"/>
</dbReference>
<feature type="compositionally biased region" description="Low complexity" evidence="11">
    <location>
        <begin position="2586"/>
        <end position="2598"/>
    </location>
</feature>
<dbReference type="VEuPathDB" id="VectorBase:ASTE006299"/>